<name>A0A3B0YP87_9ZZZZ</name>
<dbReference type="AlphaFoldDB" id="A0A3B0YP87"/>
<proteinExistence type="predicted"/>
<dbReference type="EMBL" id="UOFL01000213">
    <property type="protein sequence ID" value="VAW81251.1"/>
    <property type="molecule type" value="Genomic_DNA"/>
</dbReference>
<protein>
    <submittedName>
        <fullName evidence="1">Uncharacterized protein</fullName>
    </submittedName>
</protein>
<feature type="non-terminal residue" evidence="1">
    <location>
        <position position="1"/>
    </location>
</feature>
<gene>
    <name evidence="1" type="ORF">MNBD_GAMMA12-1538</name>
</gene>
<reference evidence="1" key="1">
    <citation type="submission" date="2018-06" db="EMBL/GenBank/DDBJ databases">
        <authorList>
            <person name="Zhirakovskaya E."/>
        </authorList>
    </citation>
    <scope>NUCLEOTIDE SEQUENCE</scope>
</reference>
<sequence length="32" mass="3452">STHIQLQAEVLNQKGKLAAKAIANCVFIKGTR</sequence>
<evidence type="ECO:0000313" key="1">
    <source>
        <dbReference type="EMBL" id="VAW81251.1"/>
    </source>
</evidence>
<accession>A0A3B0YP87</accession>
<organism evidence="1">
    <name type="scientific">hydrothermal vent metagenome</name>
    <dbReference type="NCBI Taxonomy" id="652676"/>
    <lineage>
        <taxon>unclassified sequences</taxon>
        <taxon>metagenomes</taxon>
        <taxon>ecological metagenomes</taxon>
    </lineage>
</organism>